<proteinExistence type="predicted"/>
<organism evidence="1 2">
    <name type="scientific">Beutenbergia cavernae (strain ATCC BAA-8 / DSM 12333 / CCUG 43141 / JCM 11478 / NBRC 16432 / NCIMB 13614 / HKI 0122)</name>
    <dbReference type="NCBI Taxonomy" id="471853"/>
    <lineage>
        <taxon>Bacteria</taxon>
        <taxon>Bacillati</taxon>
        <taxon>Actinomycetota</taxon>
        <taxon>Actinomycetes</taxon>
        <taxon>Micrococcales</taxon>
        <taxon>Beutenbergiaceae</taxon>
        <taxon>Beutenbergia</taxon>
    </lineage>
</organism>
<name>C5C5R4_BEUC1</name>
<reference evidence="1 2" key="1">
    <citation type="journal article" date="2009" name="Stand. Genomic Sci.">
        <title>Complete genome sequence of Beutenbergia cavernae type strain (HKI 0122).</title>
        <authorList>
            <person name="Land M."/>
            <person name="Pukall R."/>
            <person name="Abt B."/>
            <person name="Goker M."/>
            <person name="Rohde M."/>
            <person name="Glavina Del Rio T."/>
            <person name="Tice H."/>
            <person name="Copeland A."/>
            <person name="Cheng J.F."/>
            <person name="Lucas S."/>
            <person name="Chen F."/>
            <person name="Nolan M."/>
            <person name="Bruce D."/>
            <person name="Goodwin L."/>
            <person name="Pitluck S."/>
            <person name="Ivanova N."/>
            <person name="Mavromatis K."/>
            <person name="Ovchinnikova G."/>
            <person name="Pati A."/>
            <person name="Chen A."/>
            <person name="Palaniappan K."/>
            <person name="Hauser L."/>
            <person name="Chang Y.J."/>
            <person name="Jefferies C.C."/>
            <person name="Saunders E."/>
            <person name="Brettin T."/>
            <person name="Detter J.C."/>
            <person name="Han C."/>
            <person name="Chain P."/>
            <person name="Bristow J."/>
            <person name="Eisen J.A."/>
            <person name="Markowitz V."/>
            <person name="Hugenholtz P."/>
            <person name="Kyrpides N.C."/>
            <person name="Klenk H.P."/>
            <person name="Lapidus A."/>
        </authorList>
    </citation>
    <scope>NUCLEOTIDE SEQUENCE [LARGE SCALE GENOMIC DNA]</scope>
    <source>
        <strain evidence="2">ATCC BAA-8 / DSM 12333 / NBRC 16432</strain>
    </source>
</reference>
<gene>
    <name evidence="1" type="ordered locus">Bcav_2000</name>
</gene>
<accession>C5C5R4</accession>
<dbReference type="Proteomes" id="UP000007962">
    <property type="component" value="Chromosome"/>
</dbReference>
<dbReference type="STRING" id="471853.Bcav_2000"/>
<keyword evidence="2" id="KW-1185">Reference proteome</keyword>
<dbReference type="HOGENOM" id="CLU_1567892_0_0_11"/>
<evidence type="ECO:0000313" key="1">
    <source>
        <dbReference type="EMBL" id="ACQ80255.1"/>
    </source>
</evidence>
<dbReference type="OrthoDB" id="3254844at2"/>
<sequence>MAASDPHPLAWLRPRRLTPITLVHGRAALGPHRDGLVEALVGSGFAATDLPIGPADRARCLAGLVPPGGVLVRRCAAWVHTGTPRPDVVDVVLPRPRRHRPGVVRTHVAALRDDDVEVIGGSAVTTLTATLLDVLRWEDADAVVLARALVAAGADPTAAALRCEELCRHAGTARARDLLAEVQSARP</sequence>
<evidence type="ECO:0000313" key="2">
    <source>
        <dbReference type="Proteomes" id="UP000007962"/>
    </source>
</evidence>
<dbReference type="AlphaFoldDB" id="C5C5R4"/>
<dbReference type="EMBL" id="CP001618">
    <property type="protein sequence ID" value="ACQ80255.1"/>
    <property type="molecule type" value="Genomic_DNA"/>
</dbReference>
<protein>
    <recommendedName>
        <fullName evidence="3">AbiEi antitoxin C-terminal domain-containing protein</fullName>
    </recommendedName>
</protein>
<dbReference type="KEGG" id="bcv:Bcav_2000"/>
<dbReference type="RefSeq" id="WP_015882495.1">
    <property type="nucleotide sequence ID" value="NC_012669.1"/>
</dbReference>
<evidence type="ECO:0008006" key="3">
    <source>
        <dbReference type="Google" id="ProtNLM"/>
    </source>
</evidence>